<dbReference type="RefSeq" id="WP_035248888.1">
    <property type="nucleotide sequence ID" value="NZ_ARXU01000010.1"/>
</dbReference>
<dbReference type="SUPFAM" id="SSF51695">
    <property type="entry name" value="PLC-like phosphodiesterases"/>
    <property type="match status" value="1"/>
</dbReference>
<comment type="caution">
    <text evidence="2">The sequence shown here is derived from an EMBL/GenBank/DDBJ whole genome shotgun (WGS) entry which is preliminary data.</text>
</comment>
<sequence>MDVIWISHRGLHQRHVENSLHAFEAAAEAGFHTLETDLRTTRDGLIVLHHDPALIRTASSDAIIEEMDSDRCMSHRLNDGQPLLTFDDFARTFTEQRWVLDIKPESAERTLGALRNWADQQQKGDWLCRQARFLLWHPDHTRRLRELFPAAITMAPQNECRRAGLSLLMGLRPLAAIRNGRTYSLPPVFHGLPLFRRSLVDAYHHLGGRVLAFLPEGQEQQRQALRSGVDEVLSNTPPLG</sequence>
<dbReference type="PANTHER" id="PTHR43805">
    <property type="entry name" value="GLYCEROPHOSPHORYL DIESTER PHOSPHODIESTERASE"/>
    <property type="match status" value="1"/>
</dbReference>
<dbReference type="InterPro" id="IPR030395">
    <property type="entry name" value="GP_PDE_dom"/>
</dbReference>
<keyword evidence="3" id="KW-1185">Reference proteome</keyword>
<dbReference type="Gene3D" id="3.20.20.190">
    <property type="entry name" value="Phosphatidylinositol (PI) phosphodiesterase"/>
    <property type="match status" value="1"/>
</dbReference>
<dbReference type="PANTHER" id="PTHR43805:SF1">
    <property type="entry name" value="GP-PDE DOMAIN-CONTAINING PROTEIN"/>
    <property type="match status" value="1"/>
</dbReference>
<dbReference type="EMBL" id="ARXU01000010">
    <property type="protein sequence ID" value="KGD60499.1"/>
    <property type="molecule type" value="Genomic_DNA"/>
</dbReference>
<feature type="domain" description="GP-PDE" evidence="1">
    <location>
        <begin position="3"/>
        <end position="240"/>
    </location>
</feature>
<dbReference type="Pfam" id="PF03009">
    <property type="entry name" value="GDPD"/>
    <property type="match status" value="1"/>
</dbReference>
<name>A0ABR4WBC4_9GAMM</name>
<accession>A0ABR4WBC4</accession>
<reference evidence="2 3" key="1">
    <citation type="submission" date="2012-09" db="EMBL/GenBank/DDBJ databases">
        <title>Genome Sequence of alkane-degrading Bacterium Alcanivorax jadensis T9.</title>
        <authorList>
            <person name="Lai Q."/>
            <person name="Shao Z."/>
        </authorList>
    </citation>
    <scope>NUCLEOTIDE SEQUENCE [LARGE SCALE GENOMIC DNA]</scope>
    <source>
        <strain evidence="2 3">T9</strain>
    </source>
</reference>
<evidence type="ECO:0000313" key="2">
    <source>
        <dbReference type="EMBL" id="KGD60499.1"/>
    </source>
</evidence>
<dbReference type="Proteomes" id="UP000029443">
    <property type="component" value="Unassembled WGS sequence"/>
</dbReference>
<evidence type="ECO:0000313" key="3">
    <source>
        <dbReference type="Proteomes" id="UP000029443"/>
    </source>
</evidence>
<dbReference type="InterPro" id="IPR017946">
    <property type="entry name" value="PLC-like_Pdiesterase_TIM-brl"/>
</dbReference>
<organism evidence="2 3">
    <name type="scientific">Alcanivorax jadensis T9</name>
    <dbReference type="NCBI Taxonomy" id="1177181"/>
    <lineage>
        <taxon>Bacteria</taxon>
        <taxon>Pseudomonadati</taxon>
        <taxon>Pseudomonadota</taxon>
        <taxon>Gammaproteobacteria</taxon>
        <taxon>Oceanospirillales</taxon>
        <taxon>Alcanivoracaceae</taxon>
        <taxon>Alcanivorax</taxon>
    </lineage>
</organism>
<gene>
    <name evidence="2" type="ORF">T9A_02455</name>
</gene>
<proteinExistence type="predicted"/>
<dbReference type="PROSITE" id="PS51704">
    <property type="entry name" value="GP_PDE"/>
    <property type="match status" value="1"/>
</dbReference>
<evidence type="ECO:0000259" key="1">
    <source>
        <dbReference type="PROSITE" id="PS51704"/>
    </source>
</evidence>
<protein>
    <submittedName>
        <fullName evidence="2">Monophosphatase/phosphodiesterase bifunctional enzyme</fullName>
    </submittedName>
</protein>